<name>A0A016C447_BACFG</name>
<evidence type="ECO:0000313" key="3">
    <source>
        <dbReference type="Proteomes" id="UP000020938"/>
    </source>
</evidence>
<evidence type="ECO:0000313" key="2">
    <source>
        <dbReference type="EMBL" id="EXZ75662.1"/>
    </source>
</evidence>
<protein>
    <submittedName>
        <fullName evidence="2">T-complex family protein</fullName>
    </submittedName>
</protein>
<proteinExistence type="predicted"/>
<dbReference type="Proteomes" id="UP000020938">
    <property type="component" value="Unassembled WGS sequence"/>
</dbReference>
<reference evidence="2 3" key="1">
    <citation type="submission" date="2014-02" db="EMBL/GenBank/DDBJ databases">
        <authorList>
            <person name="Sears C."/>
            <person name="Carroll K."/>
            <person name="Sack B.R."/>
            <person name="Qadri F."/>
            <person name="Myers L.L."/>
            <person name="Chung G.-T."/>
            <person name="Escheverria P."/>
            <person name="Fraser C.M."/>
            <person name="Sadzewicz L."/>
            <person name="Shefchek K.A."/>
            <person name="Tallon L."/>
            <person name="Das S.P."/>
            <person name="Daugherty S."/>
            <person name="Mongodin E.F."/>
        </authorList>
    </citation>
    <scope>NUCLEOTIDE SEQUENCE [LARGE SCALE GENOMIC DNA]</scope>
    <source>
        <strain evidence="2 3">3976T8</strain>
    </source>
</reference>
<dbReference type="PATRIC" id="fig|1339314.3.peg.99"/>
<keyword evidence="1" id="KW-0732">Signal</keyword>
<dbReference type="RefSeq" id="WP_032597380.1">
    <property type="nucleotide sequence ID" value="NZ_JGDS01000015.1"/>
</dbReference>
<gene>
    <name evidence="2" type="ORF">M123_4778</name>
</gene>
<dbReference type="PROSITE" id="PS51257">
    <property type="entry name" value="PROKAR_LIPOPROTEIN"/>
    <property type="match status" value="1"/>
</dbReference>
<evidence type="ECO:0000256" key="1">
    <source>
        <dbReference type="SAM" id="SignalP"/>
    </source>
</evidence>
<comment type="caution">
    <text evidence="2">The sequence shown here is derived from an EMBL/GenBank/DDBJ whole genome shotgun (WGS) entry which is preliminary data.</text>
</comment>
<feature type="signal peptide" evidence="1">
    <location>
        <begin position="1"/>
        <end position="19"/>
    </location>
</feature>
<dbReference type="EMBL" id="JGDS01000015">
    <property type="protein sequence ID" value="EXZ75662.1"/>
    <property type="molecule type" value="Genomic_DNA"/>
</dbReference>
<organism evidence="2 3">
    <name type="scientific">Bacteroides fragilis str. 3976T8</name>
    <dbReference type="NCBI Taxonomy" id="1339314"/>
    <lineage>
        <taxon>Bacteria</taxon>
        <taxon>Pseudomonadati</taxon>
        <taxon>Bacteroidota</taxon>
        <taxon>Bacteroidia</taxon>
        <taxon>Bacteroidales</taxon>
        <taxon>Bacteroidaceae</taxon>
        <taxon>Bacteroides</taxon>
    </lineage>
</organism>
<dbReference type="AlphaFoldDB" id="A0A016C447"/>
<accession>A0A016C447</accession>
<feature type="chain" id="PRO_5001481460" evidence="1">
    <location>
        <begin position="20"/>
        <end position="327"/>
    </location>
</feature>
<sequence length="327" mass="37400">MKFRHLFYLFASLSMVLSACESDDETSGNNEPPEVALPSAEFRPNSLTGAYAEDAIRIEAEDRYNAPFFSIELMQDGYYLFTSYNMYNGYTSSACAAAGIGDNSNINNGHKVIHTRSTTDENGTISFNDSQYGKFTKLGDKKYRLSNGIEIDLQDAAKVRLKYPDGTVRTVYASVIPPMQGDATRSLCRTWDYISHDVWCYWNGKYIARGQKKLENGQIVDSHFKVIGDMFEEEEIFDDVAYRDVFTPTGIFIRFFVSEDVEINTWRWDNEQQGIICEYEPGKDDESSEYWTVRFSGNEMRFYHDVRYSEDGENVRTVAVQTLTAAN</sequence>